<dbReference type="GO" id="GO:0046686">
    <property type="term" value="P:response to cadmium ion"/>
    <property type="evidence" value="ECO:0007669"/>
    <property type="project" value="UniProtKB-KW"/>
</dbReference>
<dbReference type="EMBL" id="DVFU01000008">
    <property type="protein sequence ID" value="HIQ64150.1"/>
    <property type="molecule type" value="Genomic_DNA"/>
</dbReference>
<sequence>MARNEFSCDCNVIHQEAVNQVLARLPDEQTFYKLADLYKLIGDTTRCRILFALDQNEMCVCDLANVLNMTKSSISHQLAVLRRSGIVKCRKNGKEVYYTLDDDHIVQLFEIGLEHINHKG</sequence>
<dbReference type="GO" id="GO:0003700">
    <property type="term" value="F:DNA-binding transcription factor activity"/>
    <property type="evidence" value="ECO:0007669"/>
    <property type="project" value="InterPro"/>
</dbReference>
<protein>
    <submittedName>
        <fullName evidence="6">Helix-turn-helix transcriptional regulator</fullName>
    </submittedName>
</protein>
<dbReference type="InterPro" id="IPR051011">
    <property type="entry name" value="Metal_resp_trans_reg"/>
</dbReference>
<dbReference type="AlphaFoldDB" id="A0A9D0YYE6"/>
<reference evidence="6" key="2">
    <citation type="journal article" date="2021" name="PeerJ">
        <title>Extensive microbial diversity within the chicken gut microbiome revealed by metagenomics and culture.</title>
        <authorList>
            <person name="Gilroy R."/>
            <person name="Ravi A."/>
            <person name="Getino M."/>
            <person name="Pursley I."/>
            <person name="Horton D.L."/>
            <person name="Alikhan N.F."/>
            <person name="Baker D."/>
            <person name="Gharbi K."/>
            <person name="Hall N."/>
            <person name="Watson M."/>
            <person name="Adriaenssens E.M."/>
            <person name="Foster-Nyarko E."/>
            <person name="Jarju S."/>
            <person name="Secka A."/>
            <person name="Antonio M."/>
            <person name="Oren A."/>
            <person name="Chaudhuri R.R."/>
            <person name="La Ragione R."/>
            <person name="Hildebrand F."/>
            <person name="Pallen M.J."/>
        </authorList>
    </citation>
    <scope>NUCLEOTIDE SEQUENCE</scope>
    <source>
        <strain evidence="6">CHK165-10780</strain>
    </source>
</reference>
<dbReference type="CDD" id="cd00090">
    <property type="entry name" value="HTH_ARSR"/>
    <property type="match status" value="1"/>
</dbReference>
<dbReference type="PANTHER" id="PTHR43132:SF6">
    <property type="entry name" value="HTH-TYPE TRANSCRIPTIONAL REPRESSOR CZRA"/>
    <property type="match status" value="1"/>
</dbReference>
<evidence type="ECO:0000256" key="1">
    <source>
        <dbReference type="ARBA" id="ARBA00023015"/>
    </source>
</evidence>
<proteinExistence type="predicted"/>
<gene>
    <name evidence="6" type="ORF">IAC85_00245</name>
</gene>
<dbReference type="InterPro" id="IPR001845">
    <property type="entry name" value="HTH_ArsR_DNA-bd_dom"/>
</dbReference>
<evidence type="ECO:0000259" key="5">
    <source>
        <dbReference type="PROSITE" id="PS50987"/>
    </source>
</evidence>
<dbReference type="Pfam" id="PF01022">
    <property type="entry name" value="HTH_5"/>
    <property type="match status" value="1"/>
</dbReference>
<dbReference type="PRINTS" id="PR00778">
    <property type="entry name" value="HTHARSR"/>
</dbReference>
<evidence type="ECO:0000256" key="3">
    <source>
        <dbReference type="ARBA" id="ARBA00023163"/>
    </source>
</evidence>
<dbReference type="SMART" id="SM00418">
    <property type="entry name" value="HTH_ARSR"/>
    <property type="match status" value="1"/>
</dbReference>
<dbReference type="InterPro" id="IPR011991">
    <property type="entry name" value="ArsR-like_HTH"/>
</dbReference>
<keyword evidence="1" id="KW-0805">Transcription regulation</keyword>
<keyword evidence="3" id="KW-0804">Transcription</keyword>
<dbReference type="Proteomes" id="UP000886725">
    <property type="component" value="Unassembled WGS sequence"/>
</dbReference>
<dbReference type="InterPro" id="IPR036388">
    <property type="entry name" value="WH-like_DNA-bd_sf"/>
</dbReference>
<dbReference type="InterPro" id="IPR036390">
    <property type="entry name" value="WH_DNA-bd_sf"/>
</dbReference>
<keyword evidence="4" id="KW-0105">Cadmium resistance</keyword>
<comment type="caution">
    <text evidence="6">The sequence shown here is derived from an EMBL/GenBank/DDBJ whole genome shotgun (WGS) entry which is preliminary data.</text>
</comment>
<evidence type="ECO:0000313" key="6">
    <source>
        <dbReference type="EMBL" id="HIQ64150.1"/>
    </source>
</evidence>
<dbReference type="PANTHER" id="PTHR43132">
    <property type="entry name" value="ARSENICAL RESISTANCE OPERON REPRESSOR ARSR-RELATED"/>
    <property type="match status" value="1"/>
</dbReference>
<dbReference type="InterPro" id="IPR018334">
    <property type="entry name" value="ArsR_HTH"/>
</dbReference>
<organism evidence="6 7">
    <name type="scientific">Candidatus Faecenecus gallistercoris</name>
    <dbReference type="NCBI Taxonomy" id="2840793"/>
    <lineage>
        <taxon>Bacteria</taxon>
        <taxon>Bacillati</taxon>
        <taxon>Bacillota</taxon>
        <taxon>Bacillota incertae sedis</taxon>
        <taxon>Candidatus Faecenecus</taxon>
    </lineage>
</organism>
<evidence type="ECO:0000313" key="7">
    <source>
        <dbReference type="Proteomes" id="UP000886725"/>
    </source>
</evidence>
<dbReference type="Gene3D" id="1.10.10.10">
    <property type="entry name" value="Winged helix-like DNA-binding domain superfamily/Winged helix DNA-binding domain"/>
    <property type="match status" value="1"/>
</dbReference>
<dbReference type="SUPFAM" id="SSF46785">
    <property type="entry name" value="Winged helix' DNA-binding domain"/>
    <property type="match status" value="1"/>
</dbReference>
<dbReference type="NCBIfam" id="NF033788">
    <property type="entry name" value="HTH_metalloreg"/>
    <property type="match status" value="1"/>
</dbReference>
<evidence type="ECO:0000256" key="4">
    <source>
        <dbReference type="ARBA" id="ARBA00043263"/>
    </source>
</evidence>
<name>A0A9D0YYE6_9FIRM</name>
<accession>A0A9D0YYE6</accession>
<feature type="domain" description="HTH arsR-type" evidence="5">
    <location>
        <begin position="26"/>
        <end position="120"/>
    </location>
</feature>
<evidence type="ECO:0000256" key="2">
    <source>
        <dbReference type="ARBA" id="ARBA00023125"/>
    </source>
</evidence>
<reference evidence="6" key="1">
    <citation type="submission" date="2020-10" db="EMBL/GenBank/DDBJ databases">
        <authorList>
            <person name="Gilroy R."/>
        </authorList>
    </citation>
    <scope>NUCLEOTIDE SEQUENCE</scope>
    <source>
        <strain evidence="6">CHK165-10780</strain>
    </source>
</reference>
<dbReference type="PROSITE" id="PS00846">
    <property type="entry name" value="HTH_ARSR_1"/>
    <property type="match status" value="1"/>
</dbReference>
<keyword evidence="2" id="KW-0238">DNA-binding</keyword>
<dbReference type="PROSITE" id="PS50987">
    <property type="entry name" value="HTH_ARSR_2"/>
    <property type="match status" value="1"/>
</dbReference>
<dbReference type="GO" id="GO:0003677">
    <property type="term" value="F:DNA binding"/>
    <property type="evidence" value="ECO:0007669"/>
    <property type="project" value="UniProtKB-KW"/>
</dbReference>